<comment type="subcellular location">
    <subcellularLocation>
        <location evidence="2">Endoplasmic reticulum membrane</location>
        <topology evidence="2">Multi-pass membrane protein</topology>
    </subcellularLocation>
    <subcellularLocation>
        <location evidence="1">Microsome membrane</location>
        <topology evidence="1">Multi-pass membrane protein</topology>
    </subcellularLocation>
</comment>
<reference evidence="21" key="1">
    <citation type="submission" date="2025-08" db="UniProtKB">
        <authorList>
            <consortium name="RefSeq"/>
        </authorList>
    </citation>
    <scope>IDENTIFICATION</scope>
</reference>
<dbReference type="FunFam" id="1.20.120.1630:FF:000002">
    <property type="entry name" value="Steroid 5 alpha-reductase 1"/>
    <property type="match status" value="1"/>
</dbReference>
<feature type="transmembrane region" description="Helical" evidence="18">
    <location>
        <begin position="20"/>
        <end position="44"/>
    </location>
</feature>
<feature type="transmembrane region" description="Helical" evidence="18">
    <location>
        <begin position="192"/>
        <end position="209"/>
    </location>
</feature>
<dbReference type="GO" id="GO:0006702">
    <property type="term" value="P:androgen biosynthetic process"/>
    <property type="evidence" value="ECO:0007669"/>
    <property type="project" value="UniProtKB-ARBA"/>
</dbReference>
<comment type="catalytic activity">
    <reaction evidence="18">
        <text>a 3-oxo-5alpha-steroid + NADP(+) = a 3-oxo-Delta(4)-steroid + NADPH + H(+)</text>
        <dbReference type="Rhea" id="RHEA:54384"/>
        <dbReference type="ChEBI" id="CHEBI:13601"/>
        <dbReference type="ChEBI" id="CHEBI:15378"/>
        <dbReference type="ChEBI" id="CHEBI:47909"/>
        <dbReference type="ChEBI" id="CHEBI:57783"/>
        <dbReference type="ChEBI" id="CHEBI:58349"/>
        <dbReference type="EC" id="1.3.1.22"/>
    </reaction>
</comment>
<evidence type="ECO:0000256" key="10">
    <source>
        <dbReference type="ARBA" id="ARBA00022989"/>
    </source>
</evidence>
<dbReference type="InterPro" id="IPR001104">
    <property type="entry name" value="3-oxo-5_a-steroid_4-DH_C"/>
</dbReference>
<dbReference type="PIRSF" id="PIRSF015596">
    <property type="entry name" value="5_alpha-SR2"/>
    <property type="match status" value="1"/>
</dbReference>
<evidence type="ECO:0000256" key="16">
    <source>
        <dbReference type="ARBA" id="ARBA00049166"/>
    </source>
</evidence>
<feature type="transmembrane region" description="Helical" evidence="18">
    <location>
        <begin position="127"/>
        <end position="147"/>
    </location>
</feature>
<evidence type="ECO:0000256" key="1">
    <source>
        <dbReference type="ARBA" id="ARBA00004154"/>
    </source>
</evidence>
<keyword evidence="20" id="KW-1185">Reference proteome</keyword>
<keyword evidence="7" id="KW-0492">Microsome</keyword>
<dbReference type="EC" id="1.3.1.22" evidence="18"/>
<protein>
    <recommendedName>
        <fullName evidence="18">3-oxo-5alpha-steroid 4-dehydrogenase (NADP(+))</fullName>
        <ecNumber evidence="18">1.3.1.22</ecNumber>
    </recommendedName>
</protein>
<dbReference type="GO" id="GO:0030154">
    <property type="term" value="P:cell differentiation"/>
    <property type="evidence" value="ECO:0007669"/>
    <property type="project" value="UniProtKB-KW"/>
</dbReference>
<keyword evidence="11" id="KW-0560">Oxidoreductase</keyword>
<dbReference type="GO" id="GO:0047751">
    <property type="term" value="F:3-oxo-5-alpha-steroid 4-dehydrogenase (NADP+) activity"/>
    <property type="evidence" value="ECO:0007669"/>
    <property type="project" value="UniProtKB-EC"/>
</dbReference>
<evidence type="ECO:0000256" key="11">
    <source>
        <dbReference type="ARBA" id="ARBA00023002"/>
    </source>
</evidence>
<comment type="similarity">
    <text evidence="3 18">Belongs to the steroid 5-alpha reductase family.</text>
</comment>
<dbReference type="Gene3D" id="1.20.120.1630">
    <property type="match status" value="1"/>
</dbReference>
<comment type="catalytic activity">
    <reaction evidence="15">
        <text>5alpha-pregnane-3,20-dione + NADP(+) = progesterone + NADPH + H(+)</text>
        <dbReference type="Rhea" id="RHEA:21952"/>
        <dbReference type="ChEBI" id="CHEBI:15378"/>
        <dbReference type="ChEBI" id="CHEBI:17026"/>
        <dbReference type="ChEBI" id="CHEBI:28952"/>
        <dbReference type="ChEBI" id="CHEBI:57783"/>
        <dbReference type="ChEBI" id="CHEBI:58349"/>
        <dbReference type="EC" id="1.3.1.22"/>
    </reaction>
    <physiologicalReaction direction="right-to-left" evidence="15">
        <dbReference type="Rhea" id="RHEA:21954"/>
    </physiologicalReaction>
</comment>
<keyword evidence="6" id="KW-0256">Endoplasmic reticulum</keyword>
<dbReference type="RefSeq" id="XP_026528305.1">
    <property type="nucleotide sequence ID" value="XM_026672520.1"/>
</dbReference>
<evidence type="ECO:0000256" key="14">
    <source>
        <dbReference type="ARBA" id="ARBA00037789"/>
    </source>
</evidence>
<keyword evidence="5" id="KW-0221">Differentiation</keyword>
<dbReference type="PANTHER" id="PTHR10556">
    <property type="entry name" value="3-OXO-5-ALPHA-STEROID 4-DEHYDROGENASE"/>
    <property type="match status" value="1"/>
</dbReference>
<dbReference type="AlphaFoldDB" id="A0A6J1UDD0"/>
<evidence type="ECO:0000256" key="12">
    <source>
        <dbReference type="ARBA" id="ARBA00023098"/>
    </source>
</evidence>
<keyword evidence="10 18" id="KW-1133">Transmembrane helix</keyword>
<comment type="catalytic activity">
    <reaction evidence="17">
        <text>17beta-hydroxy-5alpha-androstan-3-one + NADP(+) = testosterone + NADPH + H(+)</text>
        <dbReference type="Rhea" id="RHEA:50820"/>
        <dbReference type="ChEBI" id="CHEBI:15378"/>
        <dbReference type="ChEBI" id="CHEBI:16330"/>
        <dbReference type="ChEBI" id="CHEBI:17347"/>
        <dbReference type="ChEBI" id="CHEBI:57783"/>
        <dbReference type="ChEBI" id="CHEBI:58349"/>
        <dbReference type="EC" id="1.3.1.22"/>
    </reaction>
    <physiologicalReaction direction="right-to-left" evidence="17">
        <dbReference type="Rhea" id="RHEA:50822"/>
    </physiologicalReaction>
</comment>
<evidence type="ECO:0000256" key="4">
    <source>
        <dbReference type="ARBA" id="ARBA00022692"/>
    </source>
</evidence>
<dbReference type="GO" id="GO:0005789">
    <property type="term" value="C:endoplasmic reticulum membrane"/>
    <property type="evidence" value="ECO:0007669"/>
    <property type="project" value="UniProtKB-SubCell"/>
</dbReference>
<dbReference type="InterPro" id="IPR039357">
    <property type="entry name" value="SRD5A/TECR"/>
</dbReference>
<evidence type="ECO:0000256" key="13">
    <source>
        <dbReference type="ARBA" id="ARBA00023136"/>
    </source>
</evidence>
<dbReference type="KEGG" id="nss:113415229"/>
<name>A0A6J1UDD0_9SAUR</name>
<dbReference type="InterPro" id="IPR016636">
    <property type="entry name" value="3-oxo-5-alpha-steroid_4-DH"/>
</dbReference>
<dbReference type="PANTHER" id="PTHR10556:SF57">
    <property type="entry name" value="3-OXO-5-ALPHA-STEROID 4-DEHYDROGENASE 1"/>
    <property type="match status" value="1"/>
</dbReference>
<comment type="caution">
    <text evidence="18">Lacks conserved residue(s) required for the propagation of feature annotation.</text>
</comment>
<keyword evidence="8" id="KW-0521">NADP</keyword>
<feature type="transmembrane region" description="Helical" evidence="18">
    <location>
        <begin position="95"/>
        <end position="115"/>
    </location>
</feature>
<keyword evidence="9" id="KW-0726">Sexual differentiation</keyword>
<evidence type="ECO:0000256" key="17">
    <source>
        <dbReference type="ARBA" id="ARBA00049397"/>
    </source>
</evidence>
<keyword evidence="12" id="KW-0443">Lipid metabolism</keyword>
<proteinExistence type="inferred from homology"/>
<evidence type="ECO:0000256" key="8">
    <source>
        <dbReference type="ARBA" id="ARBA00022857"/>
    </source>
</evidence>
<feature type="transmembrane region" description="Helical" evidence="18">
    <location>
        <begin position="56"/>
        <end position="75"/>
    </location>
</feature>
<evidence type="ECO:0000313" key="20">
    <source>
        <dbReference type="Proteomes" id="UP000504612"/>
    </source>
</evidence>
<evidence type="ECO:0000256" key="5">
    <source>
        <dbReference type="ARBA" id="ARBA00022782"/>
    </source>
</evidence>
<evidence type="ECO:0000256" key="3">
    <source>
        <dbReference type="ARBA" id="ARBA00007742"/>
    </source>
</evidence>
<comment type="function">
    <text evidence="14">Converts testosterone into 5-alpha-dihydrotestosterone and progesterone or corticosterone into their corresponding 5-alpha-3-oxosteroids. It plays a central role in sexual differentiation and androgen physiology.</text>
</comment>
<dbReference type="Proteomes" id="UP000504612">
    <property type="component" value="Unplaced"/>
</dbReference>
<evidence type="ECO:0000256" key="6">
    <source>
        <dbReference type="ARBA" id="ARBA00022824"/>
    </source>
</evidence>
<evidence type="ECO:0000313" key="21">
    <source>
        <dbReference type="RefSeq" id="XP_026528305.1"/>
    </source>
</evidence>
<keyword evidence="4 18" id="KW-0812">Transmembrane</keyword>
<gene>
    <name evidence="21" type="primary">SRD5A1</name>
</gene>
<keyword evidence="13 18" id="KW-0472">Membrane</keyword>
<sequence>MAGVLNSDGVSAFSPPFASFHGVMESAATAACTLLCPGAFWQRVSGPQEERLLKQMSYAMVGFISVTVVFVLRRAGAPYGRYASASYGYPVPATLAWMVQEAPAFLFPGMLGLCSGGNRLSFWPNRFLLGLFLVHYFYRSFIFPFIIRGGKSTPFFVFVSAFIFCLYNGYLQGRSLTNYAEYSSNWLTEPRFILGIAAWLSGLLINMHSDYILRNLRKPGETEYKIPRGGMFEYVSGANFFGEIIEWCGFALACNTVESTAFAITTLLLLGSRAYRHHQWYLNKFEDYPRSRKILIAFVF</sequence>
<dbReference type="CTD" id="6715"/>
<feature type="domain" description="3-oxo-5-alpha-steroid 4-dehydrogenase C-terminal" evidence="19">
    <location>
        <begin position="152"/>
        <end position="300"/>
    </location>
</feature>
<comment type="catalytic activity">
    <reaction evidence="16">
        <text>androst-4-ene-3,17-dione + NADPH + H(+) = 5alpha-androstan-3,17-dione + NADP(+)</text>
        <dbReference type="Rhea" id="RHEA:50816"/>
        <dbReference type="ChEBI" id="CHEBI:15378"/>
        <dbReference type="ChEBI" id="CHEBI:15994"/>
        <dbReference type="ChEBI" id="CHEBI:16422"/>
        <dbReference type="ChEBI" id="CHEBI:57783"/>
        <dbReference type="ChEBI" id="CHEBI:58349"/>
    </reaction>
    <physiologicalReaction direction="left-to-right" evidence="16">
        <dbReference type="Rhea" id="RHEA:50817"/>
    </physiologicalReaction>
</comment>
<dbReference type="GO" id="GO:0007548">
    <property type="term" value="P:sex differentiation"/>
    <property type="evidence" value="ECO:0007669"/>
    <property type="project" value="UniProtKB-KW"/>
</dbReference>
<accession>A0A6J1UDD0</accession>
<evidence type="ECO:0000256" key="7">
    <source>
        <dbReference type="ARBA" id="ARBA00022848"/>
    </source>
</evidence>
<evidence type="ECO:0000256" key="9">
    <source>
        <dbReference type="ARBA" id="ARBA00022928"/>
    </source>
</evidence>
<evidence type="ECO:0000256" key="15">
    <source>
        <dbReference type="ARBA" id="ARBA00048292"/>
    </source>
</evidence>
<dbReference type="Pfam" id="PF02544">
    <property type="entry name" value="Steroid_dh"/>
    <property type="match status" value="1"/>
</dbReference>
<evidence type="ECO:0000256" key="2">
    <source>
        <dbReference type="ARBA" id="ARBA00004477"/>
    </source>
</evidence>
<feature type="transmembrane region" description="Helical" evidence="18">
    <location>
        <begin position="244"/>
        <end position="270"/>
    </location>
</feature>
<dbReference type="PROSITE" id="PS50244">
    <property type="entry name" value="S5A_REDUCTASE"/>
    <property type="match status" value="1"/>
</dbReference>
<organism evidence="20 21">
    <name type="scientific">Notechis scutatus</name>
    <name type="common">mainland tiger snake</name>
    <dbReference type="NCBI Taxonomy" id="8663"/>
    <lineage>
        <taxon>Eukaryota</taxon>
        <taxon>Metazoa</taxon>
        <taxon>Chordata</taxon>
        <taxon>Craniata</taxon>
        <taxon>Vertebrata</taxon>
        <taxon>Euteleostomi</taxon>
        <taxon>Lepidosauria</taxon>
        <taxon>Squamata</taxon>
        <taxon>Bifurcata</taxon>
        <taxon>Unidentata</taxon>
        <taxon>Episquamata</taxon>
        <taxon>Toxicofera</taxon>
        <taxon>Serpentes</taxon>
        <taxon>Colubroidea</taxon>
        <taxon>Elapidae</taxon>
        <taxon>Hydrophiinae</taxon>
        <taxon>Notechis</taxon>
    </lineage>
</organism>
<evidence type="ECO:0000259" key="19">
    <source>
        <dbReference type="Pfam" id="PF02544"/>
    </source>
</evidence>
<evidence type="ECO:0000256" key="18">
    <source>
        <dbReference type="PIRNR" id="PIRNR015596"/>
    </source>
</evidence>
<dbReference type="GeneID" id="113415229"/>
<feature type="transmembrane region" description="Helical" evidence="18">
    <location>
        <begin position="153"/>
        <end position="171"/>
    </location>
</feature>